<organism evidence="3 4">
    <name type="scientific">Fusarium sporotrichioides</name>
    <dbReference type="NCBI Taxonomy" id="5514"/>
    <lineage>
        <taxon>Eukaryota</taxon>
        <taxon>Fungi</taxon>
        <taxon>Dikarya</taxon>
        <taxon>Ascomycota</taxon>
        <taxon>Pezizomycotina</taxon>
        <taxon>Sordariomycetes</taxon>
        <taxon>Hypocreomycetidae</taxon>
        <taxon>Hypocreales</taxon>
        <taxon>Nectriaceae</taxon>
        <taxon>Fusarium</taxon>
    </lineage>
</organism>
<dbReference type="EMBL" id="PXOF01000225">
    <property type="protein sequence ID" value="RGP59253.1"/>
    <property type="molecule type" value="Genomic_DNA"/>
</dbReference>
<evidence type="ECO:0000256" key="1">
    <source>
        <dbReference type="ARBA" id="ARBA00011353"/>
    </source>
</evidence>
<evidence type="ECO:0000313" key="3">
    <source>
        <dbReference type="EMBL" id="RGP59253.1"/>
    </source>
</evidence>
<dbReference type="InterPro" id="IPR016197">
    <property type="entry name" value="Chromo-like_dom_sf"/>
</dbReference>
<protein>
    <recommendedName>
        <fullName evidence="2">Chromo domain-containing protein</fullName>
    </recommendedName>
</protein>
<proteinExistence type="predicted"/>
<evidence type="ECO:0000313" key="4">
    <source>
        <dbReference type="Proteomes" id="UP000266152"/>
    </source>
</evidence>
<feature type="domain" description="Chromo" evidence="2">
    <location>
        <begin position="34"/>
        <end position="90"/>
    </location>
</feature>
<evidence type="ECO:0000259" key="2">
    <source>
        <dbReference type="PROSITE" id="PS50013"/>
    </source>
</evidence>
<dbReference type="AlphaFoldDB" id="A0A395RGT7"/>
<dbReference type="Gene3D" id="2.40.50.40">
    <property type="match status" value="1"/>
</dbReference>
<dbReference type="InterPro" id="IPR023780">
    <property type="entry name" value="Chromo_domain"/>
</dbReference>
<dbReference type="SMART" id="SM00298">
    <property type="entry name" value="CHROMO"/>
    <property type="match status" value="1"/>
</dbReference>
<name>A0A395RGT7_FUSSP</name>
<dbReference type="PROSITE" id="PS50013">
    <property type="entry name" value="CHROMO_2"/>
    <property type="match status" value="1"/>
</dbReference>
<dbReference type="GO" id="GO:0006338">
    <property type="term" value="P:chromatin remodeling"/>
    <property type="evidence" value="ECO:0007669"/>
    <property type="project" value="UniProtKB-ARBA"/>
</dbReference>
<dbReference type="CDD" id="cd00024">
    <property type="entry name" value="CD_CSD"/>
    <property type="match status" value="1"/>
</dbReference>
<comment type="caution">
    <text evidence="3">The sequence shown here is derived from an EMBL/GenBank/DDBJ whole genome shotgun (WGS) entry which is preliminary data.</text>
</comment>
<reference evidence="3 4" key="1">
    <citation type="journal article" date="2018" name="PLoS Pathog.">
        <title>Evolution of structural diversity of trichothecenes, a family of toxins produced by plant pathogenic and entomopathogenic fungi.</title>
        <authorList>
            <person name="Proctor R.H."/>
            <person name="McCormick S.P."/>
            <person name="Kim H.S."/>
            <person name="Cardoza R.E."/>
            <person name="Stanley A.M."/>
            <person name="Lindo L."/>
            <person name="Kelly A."/>
            <person name="Brown D.W."/>
            <person name="Lee T."/>
            <person name="Vaughan M.M."/>
            <person name="Alexander N.J."/>
            <person name="Busman M."/>
            <person name="Gutierrez S."/>
        </authorList>
    </citation>
    <scope>NUCLEOTIDE SEQUENCE [LARGE SCALE GENOMIC DNA]</scope>
    <source>
        <strain evidence="3 4">NRRL 3299</strain>
    </source>
</reference>
<dbReference type="SUPFAM" id="SSF54160">
    <property type="entry name" value="Chromo domain-like"/>
    <property type="match status" value="1"/>
</dbReference>
<keyword evidence="4" id="KW-1185">Reference proteome</keyword>
<sequence>MDERELQATKPELVYNWWKKFKGGRDARTGLDHWHPFHILGHRTTKKEYQYLVQWVGYDKNEATWEFADNLRDMSAELKNEYDEEHSLKG</sequence>
<dbReference type="InterPro" id="IPR000953">
    <property type="entry name" value="Chromo/chromo_shadow_dom"/>
</dbReference>
<comment type="subunit">
    <text evidence="1">Component of the NuA4 histone acetyltransferase complex.</text>
</comment>
<dbReference type="Proteomes" id="UP000266152">
    <property type="component" value="Unassembled WGS sequence"/>
</dbReference>
<gene>
    <name evidence="3" type="ORF">FSPOR_11470</name>
</gene>
<dbReference type="Pfam" id="PF00385">
    <property type="entry name" value="Chromo"/>
    <property type="match status" value="1"/>
</dbReference>
<accession>A0A395RGT7</accession>